<accession>A0A8J3YJA5</accession>
<evidence type="ECO:0000313" key="3">
    <source>
        <dbReference type="Proteomes" id="UP000619260"/>
    </source>
</evidence>
<dbReference type="Gene3D" id="3.30.70.100">
    <property type="match status" value="1"/>
</dbReference>
<dbReference type="GO" id="GO:0016491">
    <property type="term" value="F:oxidoreductase activity"/>
    <property type="evidence" value="ECO:0007669"/>
    <property type="project" value="InterPro"/>
</dbReference>
<dbReference type="Pfam" id="PF07110">
    <property type="entry name" value="EthD"/>
    <property type="match status" value="1"/>
</dbReference>
<dbReference type="SUPFAM" id="SSF54909">
    <property type="entry name" value="Dimeric alpha+beta barrel"/>
    <property type="match status" value="1"/>
</dbReference>
<comment type="caution">
    <text evidence="2">The sequence shown here is derived from an EMBL/GenBank/DDBJ whole genome shotgun (WGS) entry which is preliminary data.</text>
</comment>
<dbReference type="AlphaFoldDB" id="A0A8J3YJA5"/>
<dbReference type="InterPro" id="IPR009799">
    <property type="entry name" value="EthD_dom"/>
</dbReference>
<dbReference type="EMBL" id="BOPF01000007">
    <property type="protein sequence ID" value="GIJ45322.1"/>
    <property type="molecule type" value="Genomic_DNA"/>
</dbReference>
<dbReference type="InterPro" id="IPR011008">
    <property type="entry name" value="Dimeric_a/b-barrel"/>
</dbReference>
<protein>
    <recommendedName>
        <fullName evidence="1">EthD domain-containing protein</fullName>
    </recommendedName>
</protein>
<organism evidence="2 3">
    <name type="scientific">Virgisporangium aliadipatigenens</name>
    <dbReference type="NCBI Taxonomy" id="741659"/>
    <lineage>
        <taxon>Bacteria</taxon>
        <taxon>Bacillati</taxon>
        <taxon>Actinomycetota</taxon>
        <taxon>Actinomycetes</taxon>
        <taxon>Micromonosporales</taxon>
        <taxon>Micromonosporaceae</taxon>
        <taxon>Virgisporangium</taxon>
    </lineage>
</organism>
<name>A0A8J3YJA5_9ACTN</name>
<feature type="domain" description="EthD" evidence="1">
    <location>
        <begin position="12"/>
        <end position="97"/>
    </location>
</feature>
<dbReference type="Proteomes" id="UP000619260">
    <property type="component" value="Unassembled WGS sequence"/>
</dbReference>
<keyword evidence="3" id="KW-1185">Reference proteome</keyword>
<evidence type="ECO:0000259" key="1">
    <source>
        <dbReference type="Pfam" id="PF07110"/>
    </source>
</evidence>
<evidence type="ECO:0000313" key="2">
    <source>
        <dbReference type="EMBL" id="GIJ45322.1"/>
    </source>
</evidence>
<sequence>MIKMILALKRAKHMTHDEFVDYQRIVHRPLLMSIPETEQYLRRFVVSYPVQAAQSPGSEFDSIVEAWFDDMAGLEALFFSDNFLKIVDPDHRNFVDPTSVQQMVCTEDVVIDRTDAPAGDLF</sequence>
<reference evidence="2" key="1">
    <citation type="submission" date="2021-01" db="EMBL/GenBank/DDBJ databases">
        <title>Whole genome shotgun sequence of Virgisporangium aliadipatigenens NBRC 105644.</title>
        <authorList>
            <person name="Komaki H."/>
            <person name="Tamura T."/>
        </authorList>
    </citation>
    <scope>NUCLEOTIDE SEQUENCE</scope>
    <source>
        <strain evidence="2">NBRC 105644</strain>
    </source>
</reference>
<gene>
    <name evidence="2" type="ORF">Val02_22080</name>
</gene>
<proteinExistence type="predicted"/>